<organism evidence="2 3">
    <name type="scientific">Zasmidium cellare ATCC 36951</name>
    <dbReference type="NCBI Taxonomy" id="1080233"/>
    <lineage>
        <taxon>Eukaryota</taxon>
        <taxon>Fungi</taxon>
        <taxon>Dikarya</taxon>
        <taxon>Ascomycota</taxon>
        <taxon>Pezizomycotina</taxon>
        <taxon>Dothideomycetes</taxon>
        <taxon>Dothideomycetidae</taxon>
        <taxon>Mycosphaerellales</taxon>
        <taxon>Mycosphaerellaceae</taxon>
        <taxon>Zasmidium</taxon>
    </lineage>
</organism>
<proteinExistence type="predicted"/>
<feature type="region of interest" description="Disordered" evidence="1">
    <location>
        <begin position="35"/>
        <end position="69"/>
    </location>
</feature>
<evidence type="ECO:0000313" key="3">
    <source>
        <dbReference type="Proteomes" id="UP000799537"/>
    </source>
</evidence>
<dbReference type="EMBL" id="ML993584">
    <property type="protein sequence ID" value="KAF2170937.1"/>
    <property type="molecule type" value="Genomic_DNA"/>
</dbReference>
<gene>
    <name evidence="2" type="ORF">M409DRAFT_18909</name>
</gene>
<protein>
    <submittedName>
        <fullName evidence="2">Uncharacterized protein</fullName>
    </submittedName>
</protein>
<dbReference type="Proteomes" id="UP000799537">
    <property type="component" value="Unassembled WGS sequence"/>
</dbReference>
<dbReference type="AlphaFoldDB" id="A0A6A6CUU1"/>
<dbReference type="RefSeq" id="XP_033671826.1">
    <property type="nucleotide sequence ID" value="XM_033804701.1"/>
</dbReference>
<feature type="region of interest" description="Disordered" evidence="1">
    <location>
        <begin position="106"/>
        <end position="138"/>
    </location>
</feature>
<name>A0A6A6CUU1_ZASCE</name>
<keyword evidence="3" id="KW-1185">Reference proteome</keyword>
<evidence type="ECO:0000313" key="2">
    <source>
        <dbReference type="EMBL" id="KAF2170937.1"/>
    </source>
</evidence>
<sequence>MAANKKHGLCGVGSVMRIAFAAEAEIRDHRSSQIYKIPSCPPLPTHQRQHPPQQEAHTTSTNNLKLKSSQTSKMQIKTFTLLLASFAATNVLANPVPNAEAGIEARAEQAEQAQQAQQGEQAKQGEQWWPRRGGWRPQNDWRRLRNPFPSQFGNQFGWDGQQCPWQVQSCWNCQGFFQGNQGVCGQGWLRGCPCF</sequence>
<feature type="compositionally biased region" description="Polar residues" evidence="1">
    <location>
        <begin position="50"/>
        <end position="69"/>
    </location>
</feature>
<reference evidence="2" key="1">
    <citation type="journal article" date="2020" name="Stud. Mycol.">
        <title>101 Dothideomycetes genomes: a test case for predicting lifestyles and emergence of pathogens.</title>
        <authorList>
            <person name="Haridas S."/>
            <person name="Albert R."/>
            <person name="Binder M."/>
            <person name="Bloem J."/>
            <person name="Labutti K."/>
            <person name="Salamov A."/>
            <person name="Andreopoulos B."/>
            <person name="Baker S."/>
            <person name="Barry K."/>
            <person name="Bills G."/>
            <person name="Bluhm B."/>
            <person name="Cannon C."/>
            <person name="Castanera R."/>
            <person name="Culley D."/>
            <person name="Daum C."/>
            <person name="Ezra D."/>
            <person name="Gonzalez J."/>
            <person name="Henrissat B."/>
            <person name="Kuo A."/>
            <person name="Liang C."/>
            <person name="Lipzen A."/>
            <person name="Lutzoni F."/>
            <person name="Magnuson J."/>
            <person name="Mondo S."/>
            <person name="Nolan M."/>
            <person name="Ohm R."/>
            <person name="Pangilinan J."/>
            <person name="Park H.-J."/>
            <person name="Ramirez L."/>
            <person name="Alfaro M."/>
            <person name="Sun H."/>
            <person name="Tritt A."/>
            <person name="Yoshinaga Y."/>
            <person name="Zwiers L.-H."/>
            <person name="Turgeon B."/>
            <person name="Goodwin S."/>
            <person name="Spatafora J."/>
            <person name="Crous P."/>
            <person name="Grigoriev I."/>
        </authorList>
    </citation>
    <scope>NUCLEOTIDE SEQUENCE</scope>
    <source>
        <strain evidence="2">ATCC 36951</strain>
    </source>
</reference>
<dbReference type="GeneID" id="54557973"/>
<evidence type="ECO:0000256" key="1">
    <source>
        <dbReference type="SAM" id="MobiDB-lite"/>
    </source>
</evidence>
<accession>A0A6A6CUU1</accession>
<feature type="compositionally biased region" description="Low complexity" evidence="1">
    <location>
        <begin position="110"/>
        <end position="127"/>
    </location>
</feature>